<feature type="compositionally biased region" description="Low complexity" evidence="1">
    <location>
        <begin position="196"/>
        <end position="220"/>
    </location>
</feature>
<feature type="compositionally biased region" description="Low complexity" evidence="1">
    <location>
        <begin position="162"/>
        <end position="174"/>
    </location>
</feature>
<reference evidence="3" key="1">
    <citation type="journal article" date="2019" name="Plant J.">
        <title>Chlorella vulgaris genome assembly and annotation reveals the molecular basis for metabolic acclimation to high light conditions.</title>
        <authorList>
            <person name="Cecchin M."/>
            <person name="Marcolungo L."/>
            <person name="Rossato M."/>
            <person name="Girolomoni L."/>
            <person name="Cosentino E."/>
            <person name="Cuine S."/>
            <person name="Li-Beisson Y."/>
            <person name="Delledonne M."/>
            <person name="Ballottari M."/>
        </authorList>
    </citation>
    <scope>NUCLEOTIDE SEQUENCE</scope>
    <source>
        <strain evidence="3">211/11P</strain>
    </source>
</reference>
<feature type="compositionally biased region" description="Basic and acidic residues" evidence="1">
    <location>
        <begin position="57"/>
        <end position="73"/>
    </location>
</feature>
<keyword evidence="2" id="KW-0472">Membrane</keyword>
<comment type="caution">
    <text evidence="3">The sequence shown here is derived from an EMBL/GenBank/DDBJ whole genome shotgun (WGS) entry which is preliminary data.</text>
</comment>
<accession>A0A9D4TI85</accession>
<gene>
    <name evidence="3" type="ORF">D9Q98_008589</name>
</gene>
<sequence length="593" mass="61658">MFANINAAQRLAPESSCCLRHRCSRRSGRRSGEAASRRDLKRCLASAAPPQGPGQPNRDEMQARIAKAREYKNKQGGQSAGIRQQPPSGGAAAVAAASLNPPIQQQQQQQPQAASDLPSVASAVVDEQPAALTSEQLAAAADAKLLQALSDVRPSPSPSKTPPATAMASPAAGSREAVLARMQAARQYKQQPSGNAPSSGTPASTASPNQTSGSPAAAASPPRPPSEPAPAQADEQTEAERQRSFRTGAGGAEQPANWLIFAEKPEGGSGGGGSTAGIDTSLSAEQFTLAKEEAKKQQTAEVITGDKAWAGQVRTSRYAQLEAEEAAAAAKAAGTVVPTPPQAAAPVAAAAAPEVAAPGAPAAEEGGELHKPAVTTWGVFPRPKNISEAYGGGRNLPPGKALESEVASKEREARVSAKLKEYRKAMGLEIDPAVEAQAQALYQEGLVLFDDGHVSLALPKFAAATELMVVRSRLGGEARLQQAICLDSLGRNQEAYELYKSIESHSAPGVAKKAKRMLFGWKAAETLKTGSISYQPSTQQWKRYFDAVNRNAAYAPYVASATDEEQGGGNGGFVAVVSLVMAVLGFVAYRAML</sequence>
<dbReference type="PANTHER" id="PTHR35482">
    <property type="entry name" value="CYTOCHROME C OXIDASE SUBUNIT"/>
    <property type="match status" value="1"/>
</dbReference>
<proteinExistence type="predicted"/>
<feature type="region of interest" description="Disordered" evidence="1">
    <location>
        <begin position="24"/>
        <end position="95"/>
    </location>
</feature>
<dbReference type="OrthoDB" id="206869at2759"/>
<evidence type="ECO:0000256" key="1">
    <source>
        <dbReference type="SAM" id="MobiDB-lite"/>
    </source>
</evidence>
<dbReference type="EMBL" id="SIDB01000011">
    <property type="protein sequence ID" value="KAI3426213.1"/>
    <property type="molecule type" value="Genomic_DNA"/>
</dbReference>
<keyword evidence="4" id="KW-1185">Reference proteome</keyword>
<organism evidence="3 4">
    <name type="scientific">Chlorella vulgaris</name>
    <name type="common">Green alga</name>
    <dbReference type="NCBI Taxonomy" id="3077"/>
    <lineage>
        <taxon>Eukaryota</taxon>
        <taxon>Viridiplantae</taxon>
        <taxon>Chlorophyta</taxon>
        <taxon>core chlorophytes</taxon>
        <taxon>Trebouxiophyceae</taxon>
        <taxon>Chlorellales</taxon>
        <taxon>Chlorellaceae</taxon>
        <taxon>Chlorella clade</taxon>
        <taxon>Chlorella</taxon>
    </lineage>
</organism>
<evidence type="ECO:0000256" key="2">
    <source>
        <dbReference type="SAM" id="Phobius"/>
    </source>
</evidence>
<feature type="transmembrane region" description="Helical" evidence="2">
    <location>
        <begin position="571"/>
        <end position="589"/>
    </location>
</feature>
<feature type="compositionally biased region" description="Polar residues" evidence="1">
    <location>
        <begin position="75"/>
        <end position="87"/>
    </location>
</feature>
<keyword evidence="2" id="KW-1133">Transmembrane helix</keyword>
<feature type="compositionally biased region" description="Basic and acidic residues" evidence="1">
    <location>
        <begin position="30"/>
        <end position="42"/>
    </location>
</feature>
<evidence type="ECO:0000313" key="4">
    <source>
        <dbReference type="Proteomes" id="UP001055712"/>
    </source>
</evidence>
<feature type="compositionally biased region" description="Low complexity" evidence="1">
    <location>
        <begin position="101"/>
        <end position="112"/>
    </location>
</feature>
<feature type="region of interest" description="Disordered" evidence="1">
    <location>
        <begin position="101"/>
        <end position="120"/>
    </location>
</feature>
<feature type="region of interest" description="Disordered" evidence="1">
    <location>
        <begin position="151"/>
        <end position="279"/>
    </location>
</feature>
<dbReference type="AlphaFoldDB" id="A0A9D4TI85"/>
<reference evidence="3" key="2">
    <citation type="submission" date="2020-11" db="EMBL/GenBank/DDBJ databases">
        <authorList>
            <person name="Cecchin M."/>
            <person name="Marcolungo L."/>
            <person name="Rossato M."/>
            <person name="Girolomoni L."/>
            <person name="Cosentino E."/>
            <person name="Cuine S."/>
            <person name="Li-Beisson Y."/>
            <person name="Delledonne M."/>
            <person name="Ballottari M."/>
        </authorList>
    </citation>
    <scope>NUCLEOTIDE SEQUENCE</scope>
    <source>
        <strain evidence="3">211/11P</strain>
        <tissue evidence="3">Whole cell</tissue>
    </source>
</reference>
<dbReference type="PANTHER" id="PTHR35482:SF1">
    <property type="entry name" value="CYTOCHROME C OXIDASE SUBUNIT"/>
    <property type="match status" value="1"/>
</dbReference>
<evidence type="ECO:0000313" key="3">
    <source>
        <dbReference type="EMBL" id="KAI3426213.1"/>
    </source>
</evidence>
<name>A0A9D4TI85_CHLVU</name>
<dbReference type="Proteomes" id="UP001055712">
    <property type="component" value="Unassembled WGS sequence"/>
</dbReference>
<protein>
    <submittedName>
        <fullName evidence="3">Uncharacterized protein</fullName>
    </submittedName>
</protein>
<keyword evidence="2" id="KW-0812">Transmembrane</keyword>